<accession>A0A941HVL3</accession>
<dbReference type="EMBL" id="JAGSGD010000001">
    <property type="protein sequence ID" value="MBR7619171.1"/>
    <property type="molecule type" value="Genomic_DNA"/>
</dbReference>
<dbReference type="Gene3D" id="1.20.1600.10">
    <property type="entry name" value="Outer membrane efflux proteins (OEP)"/>
    <property type="match status" value="1"/>
</dbReference>
<evidence type="ECO:0000256" key="2">
    <source>
        <dbReference type="RuleBase" id="RU362097"/>
    </source>
</evidence>
<organism evidence="3 4">
    <name type="scientific">Phenylobacterium glaciei</name>
    <dbReference type="NCBI Taxonomy" id="2803784"/>
    <lineage>
        <taxon>Bacteria</taxon>
        <taxon>Pseudomonadati</taxon>
        <taxon>Pseudomonadota</taxon>
        <taxon>Alphaproteobacteria</taxon>
        <taxon>Caulobacterales</taxon>
        <taxon>Caulobacteraceae</taxon>
        <taxon>Phenylobacterium</taxon>
    </lineage>
</organism>
<dbReference type="GO" id="GO:0005886">
    <property type="term" value="C:plasma membrane"/>
    <property type="evidence" value="ECO:0007669"/>
    <property type="project" value="UniProtKB-SubCell"/>
</dbReference>
<dbReference type="InterPro" id="IPR010131">
    <property type="entry name" value="MdtP/NodT-like"/>
</dbReference>
<protein>
    <submittedName>
        <fullName evidence="3">Efflux transporter outer membrane subunit</fullName>
    </submittedName>
</protein>
<comment type="similarity">
    <text evidence="1 2">Belongs to the outer membrane factor (OMF) (TC 1.B.17) family.</text>
</comment>
<keyword evidence="2" id="KW-1134">Transmembrane beta strand</keyword>
<comment type="caution">
    <text evidence="3">The sequence shown here is derived from an EMBL/GenBank/DDBJ whole genome shotgun (WGS) entry which is preliminary data.</text>
</comment>
<keyword evidence="2" id="KW-0732">Signal</keyword>
<dbReference type="Proteomes" id="UP000622580">
    <property type="component" value="Unassembled WGS sequence"/>
</dbReference>
<comment type="subcellular location">
    <subcellularLocation>
        <location evidence="2">Cell membrane</location>
        <topology evidence="2">Lipid-anchor</topology>
    </subcellularLocation>
</comment>
<evidence type="ECO:0000256" key="1">
    <source>
        <dbReference type="ARBA" id="ARBA00007613"/>
    </source>
</evidence>
<keyword evidence="2" id="KW-0449">Lipoprotein</keyword>
<gene>
    <name evidence="3" type="ORF">JKL49_07190</name>
</gene>
<dbReference type="InterPro" id="IPR003423">
    <property type="entry name" value="OMP_efflux"/>
</dbReference>
<name>A0A941HVL3_9CAUL</name>
<sequence length="458" mass="48332">MRRLVALAAAGLLSGCAGLNPAAPPQATIAPPPAWRTTLAPAAPVDGAWWDGFGDPVLTALVRQAREHNLDLAIAAARVREARAQEQIARSQLFPSLDLGVGASRARSLDAFGRTMESTAAQPVFQAAYELDLFGRVAAQATAARRSAEATEAGADAAALSVEAATASGYITLRALDARLTVARATLSSRAEALRIARARARVGYTSDLELRQAESEYEATAQLVPQVEQQIARQEDALSVLVGVAPRVVARGQALSALRAPPIPDVLPADLLRRRPDIAQAELTLAATDASLASARAQFLPQIRLTATAGAVLSSALRDPVAVWSIGGSVLAPILNGGRLRAQAGAAAARRDQAALAYARTVLTAFREVEDNLAAVSRLADQRTHLARQRAATADALRHAQNRYQAGYSPYLEVVDAQRALLSVDLTLLQVEADQLNARVSLYQAMGGGWRSERPAP</sequence>
<keyword evidence="2" id="KW-0472">Membrane</keyword>
<dbReference type="NCBIfam" id="TIGR01845">
    <property type="entry name" value="outer_NodT"/>
    <property type="match status" value="1"/>
</dbReference>
<dbReference type="PROSITE" id="PS51257">
    <property type="entry name" value="PROKAR_LIPOPROTEIN"/>
    <property type="match status" value="1"/>
</dbReference>
<dbReference type="SUPFAM" id="SSF56954">
    <property type="entry name" value="Outer membrane efflux proteins (OEP)"/>
    <property type="match status" value="1"/>
</dbReference>
<dbReference type="Pfam" id="PF02321">
    <property type="entry name" value="OEP"/>
    <property type="match status" value="2"/>
</dbReference>
<keyword evidence="4" id="KW-1185">Reference proteome</keyword>
<proteinExistence type="inferred from homology"/>
<evidence type="ECO:0000313" key="4">
    <source>
        <dbReference type="Proteomes" id="UP000622580"/>
    </source>
</evidence>
<keyword evidence="2" id="KW-0812">Transmembrane</keyword>
<dbReference type="Gene3D" id="2.20.200.10">
    <property type="entry name" value="Outer membrane efflux proteins (OEP)"/>
    <property type="match status" value="1"/>
</dbReference>
<dbReference type="PANTHER" id="PTHR30203">
    <property type="entry name" value="OUTER MEMBRANE CATION EFFLUX PROTEIN"/>
    <property type="match status" value="1"/>
</dbReference>
<feature type="signal peptide" evidence="2">
    <location>
        <begin position="1"/>
        <end position="22"/>
    </location>
</feature>
<dbReference type="GO" id="GO:0015562">
    <property type="term" value="F:efflux transmembrane transporter activity"/>
    <property type="evidence" value="ECO:0007669"/>
    <property type="project" value="InterPro"/>
</dbReference>
<evidence type="ECO:0000313" key="3">
    <source>
        <dbReference type="EMBL" id="MBR7619171.1"/>
    </source>
</evidence>
<dbReference type="RefSeq" id="WP_215339375.1">
    <property type="nucleotide sequence ID" value="NZ_JAGSGD010000001.1"/>
</dbReference>
<feature type="chain" id="PRO_5038172510" evidence="2">
    <location>
        <begin position="23"/>
        <end position="458"/>
    </location>
</feature>
<dbReference type="AlphaFoldDB" id="A0A941HVL3"/>
<reference evidence="3" key="1">
    <citation type="submission" date="2021-04" db="EMBL/GenBank/DDBJ databases">
        <title>Draft genome assembly of strain Phenylobacterium sp. 20VBR1 using MiniION and Illumina platforms.</title>
        <authorList>
            <person name="Thomas F.A."/>
            <person name="Krishnan K.P."/>
            <person name="Sinha R.K."/>
        </authorList>
    </citation>
    <scope>NUCLEOTIDE SEQUENCE</scope>
    <source>
        <strain evidence="3">20VBR1</strain>
    </source>
</reference>
<keyword evidence="2" id="KW-0564">Palmitate</keyword>
<dbReference type="PANTHER" id="PTHR30203:SF33">
    <property type="entry name" value="BLR4455 PROTEIN"/>
    <property type="match status" value="1"/>
</dbReference>